<keyword evidence="2" id="KW-1185">Reference proteome</keyword>
<protein>
    <submittedName>
        <fullName evidence="1">Uncharacterized protein</fullName>
    </submittedName>
</protein>
<evidence type="ECO:0000313" key="1">
    <source>
        <dbReference type="EMBL" id="KPC17594.1"/>
    </source>
</evidence>
<organism evidence="1 2">
    <name type="scientific">Pseudomonas amygdali pv. lachrymans</name>
    <name type="common">Pseudomonas syringae pv. lachrymans</name>
    <dbReference type="NCBI Taxonomy" id="53707"/>
    <lineage>
        <taxon>Bacteria</taxon>
        <taxon>Pseudomonadati</taxon>
        <taxon>Pseudomonadota</taxon>
        <taxon>Gammaproteobacteria</taxon>
        <taxon>Pseudomonadales</taxon>
        <taxon>Pseudomonadaceae</taxon>
        <taxon>Pseudomonas</taxon>
        <taxon>Pseudomonas amygdali</taxon>
    </lineage>
</organism>
<dbReference type="Pfam" id="PF20390">
    <property type="entry name" value="DUF6685"/>
    <property type="match status" value="1"/>
</dbReference>
<gene>
    <name evidence="1" type="ORF">AC499_0796</name>
</gene>
<name>A0ABR5KT95_PSEAV</name>
<dbReference type="RefSeq" id="WP_147480934.1">
    <property type="nucleotide sequence ID" value="NZ_LGLK01000057.1"/>
</dbReference>
<dbReference type="Proteomes" id="UP000037943">
    <property type="component" value="Unassembled WGS sequence"/>
</dbReference>
<reference evidence="1 2" key="1">
    <citation type="submission" date="2015-07" db="EMBL/GenBank/DDBJ databases">
        <authorList>
            <person name="O'Brien H.E."/>
            <person name="Thakur S."/>
            <person name="Gong Y."/>
            <person name="Wang P.W."/>
            <person name="Guttman D.S."/>
        </authorList>
    </citation>
    <scope>NUCLEOTIDE SEQUENCE [LARGE SCALE GENOMIC DNA]</scope>
    <source>
        <strain evidence="1 2">107</strain>
    </source>
</reference>
<dbReference type="InterPro" id="IPR046507">
    <property type="entry name" value="DUF6685"/>
</dbReference>
<proteinExistence type="predicted"/>
<reference evidence="1 2" key="2">
    <citation type="submission" date="2015-10" db="EMBL/GenBank/DDBJ databases">
        <title>Comparative genomics and high-throughput reverse genetic screens identify a new phytobacterial MAMP and an Arabidopsis receptor required for immune elicitation.</title>
        <authorList>
            <person name="Mott G.A."/>
            <person name="Thakur S."/>
            <person name="Wang P.W."/>
            <person name="Desveaux D."/>
            <person name="Guttman D.S."/>
        </authorList>
    </citation>
    <scope>NUCLEOTIDE SEQUENCE [LARGE SCALE GENOMIC DNA]</scope>
    <source>
        <strain evidence="1 2">107</strain>
    </source>
</reference>
<comment type="caution">
    <text evidence="1">The sequence shown here is derived from an EMBL/GenBank/DDBJ whole genome shotgun (WGS) entry which is preliminary data.</text>
</comment>
<dbReference type="EMBL" id="LGLK01000057">
    <property type="protein sequence ID" value="KPC17594.1"/>
    <property type="molecule type" value="Genomic_DNA"/>
</dbReference>
<evidence type="ECO:0000313" key="2">
    <source>
        <dbReference type="Proteomes" id="UP000037943"/>
    </source>
</evidence>
<accession>A0ABR5KT95</accession>
<sequence>MLKQLAQSLYRNVMDEAGHPASLSQVIQNHPVLKHVEFSDAKTASSNDIPRWSNLGLSARGLDAKPGVLLGWADSLGSYHSIDLPVPALANLIVSKRIDAFSCDITDIETLAASKSNLSDYENLDEFAKQRCANFIGDLTKGSLLENLKHDQIRILGPAPTDSLSRFGWDGRINLLNSGGAHHFAAARYIAKATGVRVPITARLYEHSINPDALEELSRQFDIFAIGDPGSDPLPHLALQDAFKNLRATFFIGSMPWSPGSVSKEAKAVFLPKNDKKSQRVAQLFRKAEMLDVGEMLQEKLALQIEMQKPSASRDHDRSAIYQR</sequence>